<name>A0A061D858_BABBI</name>
<feature type="region of interest" description="Disordered" evidence="1">
    <location>
        <begin position="225"/>
        <end position="354"/>
    </location>
</feature>
<dbReference type="OrthoDB" id="10371097at2759"/>
<feature type="compositionally biased region" description="Low complexity" evidence="1">
    <location>
        <begin position="316"/>
        <end position="326"/>
    </location>
</feature>
<evidence type="ECO:0000256" key="1">
    <source>
        <dbReference type="SAM" id="MobiDB-lite"/>
    </source>
</evidence>
<evidence type="ECO:0000313" key="3">
    <source>
        <dbReference type="Proteomes" id="UP000033188"/>
    </source>
</evidence>
<feature type="compositionally biased region" description="Polar residues" evidence="1">
    <location>
        <begin position="569"/>
        <end position="583"/>
    </location>
</feature>
<dbReference type="EMBL" id="LK391709">
    <property type="protein sequence ID" value="CDR96856.1"/>
    <property type="molecule type" value="Genomic_DNA"/>
</dbReference>
<feature type="compositionally biased region" description="Basic and acidic residues" evidence="1">
    <location>
        <begin position="225"/>
        <end position="238"/>
    </location>
</feature>
<feature type="region of interest" description="Disordered" evidence="1">
    <location>
        <begin position="151"/>
        <end position="179"/>
    </location>
</feature>
<proteinExistence type="predicted"/>
<dbReference type="RefSeq" id="XP_012769042.1">
    <property type="nucleotide sequence ID" value="XM_012913588.1"/>
</dbReference>
<keyword evidence="3" id="KW-1185">Reference proteome</keyword>
<feature type="compositionally biased region" description="Basic and acidic residues" evidence="1">
    <location>
        <begin position="245"/>
        <end position="255"/>
    </location>
</feature>
<feature type="region of interest" description="Disordered" evidence="1">
    <location>
        <begin position="734"/>
        <end position="801"/>
    </location>
</feature>
<evidence type="ECO:0000313" key="2">
    <source>
        <dbReference type="EMBL" id="CDR96856.1"/>
    </source>
</evidence>
<feature type="compositionally biased region" description="Basic and acidic residues" evidence="1">
    <location>
        <begin position="742"/>
        <end position="755"/>
    </location>
</feature>
<dbReference type="Proteomes" id="UP000033188">
    <property type="component" value="Chromosome 3"/>
</dbReference>
<feature type="compositionally biased region" description="Basic and acidic residues" evidence="1">
    <location>
        <begin position="642"/>
        <end position="660"/>
    </location>
</feature>
<feature type="compositionally biased region" description="Low complexity" evidence="1">
    <location>
        <begin position="421"/>
        <end position="432"/>
    </location>
</feature>
<protein>
    <submittedName>
        <fullName evidence="2">Uncharacterized protein</fullName>
    </submittedName>
</protein>
<feature type="compositionally biased region" description="Basic and acidic residues" evidence="1">
    <location>
        <begin position="287"/>
        <end position="301"/>
    </location>
</feature>
<feature type="compositionally biased region" description="Basic and acidic residues" evidence="1">
    <location>
        <begin position="626"/>
        <end position="635"/>
    </location>
</feature>
<dbReference type="VEuPathDB" id="PiroplasmaDB:BBBOND_0307600"/>
<dbReference type="KEGG" id="bbig:BBBOND_0307600"/>
<dbReference type="AlphaFoldDB" id="A0A061D858"/>
<organism evidence="2 3">
    <name type="scientific">Babesia bigemina</name>
    <dbReference type="NCBI Taxonomy" id="5866"/>
    <lineage>
        <taxon>Eukaryota</taxon>
        <taxon>Sar</taxon>
        <taxon>Alveolata</taxon>
        <taxon>Apicomplexa</taxon>
        <taxon>Aconoidasida</taxon>
        <taxon>Piroplasmida</taxon>
        <taxon>Babesiidae</taxon>
        <taxon>Babesia</taxon>
    </lineage>
</organism>
<reference evidence="3" key="1">
    <citation type="journal article" date="2014" name="Nucleic Acids Res.">
        <title>The evolutionary dynamics of variant antigen genes in Babesia reveal a history of genomic innovation underlying host-parasite interaction.</title>
        <authorList>
            <person name="Jackson A.P."/>
            <person name="Otto T.D."/>
            <person name="Darby A."/>
            <person name="Ramaprasad A."/>
            <person name="Xia D."/>
            <person name="Echaide I.E."/>
            <person name="Farber M."/>
            <person name="Gahlot S."/>
            <person name="Gamble J."/>
            <person name="Gupta D."/>
            <person name="Gupta Y."/>
            <person name="Jackson L."/>
            <person name="Malandrin L."/>
            <person name="Malas T.B."/>
            <person name="Moussa E."/>
            <person name="Nair M."/>
            <person name="Reid A.J."/>
            <person name="Sanders M."/>
            <person name="Sharma J."/>
            <person name="Tracey A."/>
            <person name="Quail M.A."/>
            <person name="Weir W."/>
            <person name="Wastling J.M."/>
            <person name="Hall N."/>
            <person name="Willadsen P."/>
            <person name="Lingelbach K."/>
            <person name="Shiels B."/>
            <person name="Tait A."/>
            <person name="Berriman M."/>
            <person name="Allred D.R."/>
            <person name="Pain A."/>
        </authorList>
    </citation>
    <scope>NUCLEOTIDE SEQUENCE [LARGE SCALE GENOMIC DNA]</scope>
    <source>
        <strain evidence="3">Bond</strain>
    </source>
</reference>
<gene>
    <name evidence="2" type="ORF">BBBOND_0307600</name>
</gene>
<feature type="compositionally biased region" description="Polar residues" evidence="1">
    <location>
        <begin position="381"/>
        <end position="391"/>
    </location>
</feature>
<feature type="region of interest" description="Disordered" evidence="1">
    <location>
        <begin position="569"/>
        <end position="670"/>
    </location>
</feature>
<accession>A0A061D858</accession>
<sequence>MKGRKPDSKINGRGIRRGCEAAMVKLENLYFHEFDNEAAPLGVRRIQRVADSRPSMRPNIFIQPELISRLDPFRRVYYDECRPLFPCPSESPGAFLSEETLRRQAEAAASIWKIEPFPRSGPDQAASLNNCGYLSYKGAIQHTSFILPTQRTPVRTGTEQSGGAGSTLSGKKGSPSNSLKALSHRLKDILKSAMTDSDLRYIKGDELVLGGCAVDEVEICTPKHQDRNNQHTVTKDSVDSAPDPITHEIGFKEPPHTNAGTDGSGEDGFIDAVSLSSSSEDANDGDDTTRHADSRAAESRDAGAVASGNTDRPRAADSGGALALSAPRTQIDGAGSDQRRGVEAPSPTVTPSAAVHCYPPTALMRFHLLQGSKKRLAQGTADINSPSLSSHQSKDPIAPQIARDRCLDTKPPAKSASQTEVGPRPVGPVPGRETMSDPSESRNPDAPAPRSVAKRGSTVIDAGGDVLALKSAHLISNVVEVNPSGRGGILQHLKQLNNPVESARVAALEATISSDDEGRPTGKLVDKKHSIELRRNSLYREFIDNYNEKRKTKFLKGIRIPLKKNDTQTTLQFGDLPNASSRSAGCGNTPPHSAPSDRAPALSTDDESPPHNSRYYGRRASTGGYAREHGGREYQEEYPPDDGYKRRSSIERYEEPRDYAPMRSNRWSSDTMYDSHVHPSDGDWYHYRPLSRQGSMSSMTASDGNTAESLHSSHVYRDRSFDCYDEYESRSGCSRRTQRLGDYVRDSERSRHRGSELSVLQSSYPPEYRESYSKYRESERYAPEHDRRDYHSSDYRSRDRDYAYRPRHRAYDMDAPRHYGRRWDA</sequence>
<dbReference type="GeneID" id="24565397"/>
<feature type="compositionally biased region" description="Basic and acidic residues" evidence="1">
    <location>
        <begin position="767"/>
        <end position="801"/>
    </location>
</feature>
<feature type="region of interest" description="Disordered" evidence="1">
    <location>
        <begin position="380"/>
        <end position="455"/>
    </location>
</feature>
<feature type="compositionally biased region" description="Polar residues" evidence="1">
    <location>
        <begin position="166"/>
        <end position="179"/>
    </location>
</feature>